<organism evidence="1 2">
    <name type="scientific">Rhizophagus clarus</name>
    <dbReference type="NCBI Taxonomy" id="94130"/>
    <lineage>
        <taxon>Eukaryota</taxon>
        <taxon>Fungi</taxon>
        <taxon>Fungi incertae sedis</taxon>
        <taxon>Mucoromycota</taxon>
        <taxon>Glomeromycotina</taxon>
        <taxon>Glomeromycetes</taxon>
        <taxon>Glomerales</taxon>
        <taxon>Glomeraceae</taxon>
        <taxon>Rhizophagus</taxon>
    </lineage>
</organism>
<comment type="caution">
    <text evidence="1">The sequence shown here is derived from an EMBL/GenBank/DDBJ whole genome shotgun (WGS) entry which is preliminary data.</text>
</comment>
<dbReference type="AlphaFoldDB" id="A0A8H3L4K6"/>
<accession>A0A8H3L4K6</accession>
<gene>
    <name evidence="1" type="ORF">RCL2_000607800</name>
</gene>
<protein>
    <submittedName>
        <fullName evidence="1">Uncharacterized protein</fullName>
    </submittedName>
</protein>
<evidence type="ECO:0000313" key="2">
    <source>
        <dbReference type="Proteomes" id="UP000615446"/>
    </source>
</evidence>
<sequence length="156" mass="18131">MLLITDHFITICNIPEKALIQLQFLPNTAIADTSHKKRTTKYYISVPGIIEWNLLQGSTKFLEVHNTISYILTFQSKWLVLLIGGNDIVEGKQRVFIVEPINNIDYPELNVKQISQHNGTIFIIKSCPFLPRFCLFKSYERQTSIFDIRIYIKNLI</sequence>
<dbReference type="EMBL" id="BLAL01000040">
    <property type="protein sequence ID" value="GES78767.1"/>
    <property type="molecule type" value="Genomic_DNA"/>
</dbReference>
<proteinExistence type="predicted"/>
<reference evidence="1" key="1">
    <citation type="submission" date="2019-10" db="EMBL/GenBank/DDBJ databases">
        <title>Conservation and host-specific expression of non-tandemly repeated heterogenous ribosome RNA gene in arbuscular mycorrhizal fungi.</title>
        <authorList>
            <person name="Maeda T."/>
            <person name="Kobayashi Y."/>
            <person name="Nakagawa T."/>
            <person name="Ezawa T."/>
            <person name="Yamaguchi K."/>
            <person name="Bino T."/>
            <person name="Nishimoto Y."/>
            <person name="Shigenobu S."/>
            <person name="Kawaguchi M."/>
        </authorList>
    </citation>
    <scope>NUCLEOTIDE SEQUENCE</scope>
    <source>
        <strain evidence="1">HR1</strain>
    </source>
</reference>
<dbReference type="Proteomes" id="UP000615446">
    <property type="component" value="Unassembled WGS sequence"/>
</dbReference>
<evidence type="ECO:0000313" key="1">
    <source>
        <dbReference type="EMBL" id="GES78767.1"/>
    </source>
</evidence>
<name>A0A8H3L4K6_9GLOM</name>